<comment type="caution">
    <text evidence="1">The sequence shown here is derived from an EMBL/GenBank/DDBJ whole genome shotgun (WGS) entry which is preliminary data.</text>
</comment>
<accession>A0A939M380</accession>
<name>A0A939M380_9BRAD</name>
<evidence type="ECO:0000313" key="1">
    <source>
        <dbReference type="EMBL" id="MBO1861753.1"/>
    </source>
</evidence>
<dbReference type="Gene3D" id="3.40.50.720">
    <property type="entry name" value="NAD(P)-binding Rossmann-like Domain"/>
    <property type="match status" value="1"/>
</dbReference>
<reference evidence="1" key="1">
    <citation type="submission" date="2021-03" db="EMBL/GenBank/DDBJ databases">
        <title>Whole Genome Sequence of Bradyrhizobium sp. Strain 144S4.</title>
        <authorList>
            <person name="Bromfield E.S.P."/>
            <person name="Cloutier S."/>
        </authorList>
    </citation>
    <scope>NUCLEOTIDE SEQUENCE [LARGE SCALE GENOMIC DNA]</scope>
    <source>
        <strain evidence="1">144S4</strain>
    </source>
</reference>
<dbReference type="AlphaFoldDB" id="A0A939M380"/>
<organism evidence="1">
    <name type="scientific">Bradyrhizobium barranii subsp. barranii</name>
    <dbReference type="NCBI Taxonomy" id="2823807"/>
    <lineage>
        <taxon>Bacteria</taxon>
        <taxon>Pseudomonadati</taxon>
        <taxon>Pseudomonadota</taxon>
        <taxon>Alphaproteobacteria</taxon>
        <taxon>Hyphomicrobiales</taxon>
        <taxon>Nitrobacteraceae</taxon>
        <taxon>Bradyrhizobium</taxon>
        <taxon>Bradyrhizobium barranii</taxon>
    </lineage>
</organism>
<dbReference type="SUPFAM" id="SSF51735">
    <property type="entry name" value="NAD(P)-binding Rossmann-fold domains"/>
    <property type="match status" value="1"/>
</dbReference>
<dbReference type="InterPro" id="IPR036291">
    <property type="entry name" value="NAD(P)-bd_dom_sf"/>
</dbReference>
<sequence>MAAREAKENEYNEYQIPCAAVAIATAMPAAAEDGETVTPYFNLAISNIPGKSLFVQFVDQCRGGASASHAHAKSAFVFAYVLSGEIDSQVNEFFYGPGTWYPREGDIGDQVRQQQVPIIGEGQGVYSFVHIDDAAGATAAALDCPPGAYNIVDGNPSPQHLWLTAFARAAGAPAPPRVSEEEALRASGRDAVYYATRLRGASNEKARRELDFRPRPLEWILDQRSD</sequence>
<protein>
    <submittedName>
        <fullName evidence="1">Uncharacterized protein</fullName>
    </submittedName>
</protein>
<dbReference type="EMBL" id="JAGEMI010000001">
    <property type="protein sequence ID" value="MBO1861753.1"/>
    <property type="molecule type" value="Genomic_DNA"/>
</dbReference>
<dbReference type="PANTHER" id="PTHR38599:SF1">
    <property type="entry name" value="CUPIN DOMAIN PROTEIN (AFU_ORTHOLOGUE AFUA_3G13620)"/>
    <property type="match status" value="1"/>
</dbReference>
<proteinExistence type="predicted"/>
<dbReference type="PANTHER" id="PTHR38599">
    <property type="entry name" value="CUPIN DOMAIN PROTEIN (AFU_ORTHOLOGUE AFUA_3G13620)"/>
    <property type="match status" value="1"/>
</dbReference>
<gene>
    <name evidence="1" type="ORF">J4G43_12655</name>
</gene>